<feature type="compositionally biased region" description="Gly residues" evidence="1">
    <location>
        <begin position="118"/>
        <end position="135"/>
    </location>
</feature>
<proteinExistence type="predicted"/>
<dbReference type="EnsemblMetazoa" id="Aqu2.1.38046_001">
    <property type="protein sequence ID" value="Aqu2.1.38046_001"/>
    <property type="gene ID" value="Aqu2.1.38046"/>
</dbReference>
<sequence>MRLKGEVCRIMELQGIQKFLVIGNKPYWFHIIVVLAMDYVARLKMESKVKLIKVIDFCNVSSTPSAPASTTASWCSGTSILCCCRAPTPPKPPANGGGGPPSPPATGGSGGPPRPPATGGGGGLPRPPATGGGGGPPRPPATGGGGGPPRPPATGGGGGGPPRPPATGGGGGGPPWPAGAGTGCGGGGPPWLPATTGATGGGGSGGGPCHQQHVPRHPDPTPAGEGSGIMLNKTLCSRQKSDLLLSIKMACCNEISRH</sequence>
<evidence type="ECO:0000313" key="3">
    <source>
        <dbReference type="EnsemblMetazoa" id="Aqu2.1.38046_001"/>
    </source>
</evidence>
<accession>A0A1X7VDE3</accession>
<protein>
    <submittedName>
        <fullName evidence="3">Uncharacterized protein</fullName>
    </submittedName>
</protein>
<keyword evidence="2" id="KW-0812">Transmembrane</keyword>
<evidence type="ECO:0000256" key="1">
    <source>
        <dbReference type="SAM" id="MobiDB-lite"/>
    </source>
</evidence>
<feature type="region of interest" description="Disordered" evidence="1">
    <location>
        <begin position="92"/>
        <end position="227"/>
    </location>
</feature>
<reference evidence="3" key="1">
    <citation type="submission" date="2017-05" db="UniProtKB">
        <authorList>
            <consortium name="EnsemblMetazoa"/>
        </authorList>
    </citation>
    <scope>IDENTIFICATION</scope>
</reference>
<dbReference type="AlphaFoldDB" id="A0A1X7VDE3"/>
<keyword evidence="2" id="KW-0472">Membrane</keyword>
<feature type="transmembrane region" description="Helical" evidence="2">
    <location>
        <begin position="27"/>
        <end position="43"/>
    </location>
</feature>
<dbReference type="InParanoid" id="A0A1X7VDE3"/>
<feature type="compositionally biased region" description="Gly residues" evidence="1">
    <location>
        <begin position="180"/>
        <end position="189"/>
    </location>
</feature>
<name>A0A1X7VDE3_AMPQE</name>
<feature type="compositionally biased region" description="Gly residues" evidence="1">
    <location>
        <begin position="198"/>
        <end position="208"/>
    </location>
</feature>
<keyword evidence="2" id="KW-1133">Transmembrane helix</keyword>
<organism evidence="3">
    <name type="scientific">Amphimedon queenslandica</name>
    <name type="common">Sponge</name>
    <dbReference type="NCBI Taxonomy" id="400682"/>
    <lineage>
        <taxon>Eukaryota</taxon>
        <taxon>Metazoa</taxon>
        <taxon>Porifera</taxon>
        <taxon>Demospongiae</taxon>
        <taxon>Heteroscleromorpha</taxon>
        <taxon>Haplosclerida</taxon>
        <taxon>Niphatidae</taxon>
        <taxon>Amphimedon</taxon>
    </lineage>
</organism>
<evidence type="ECO:0000256" key="2">
    <source>
        <dbReference type="SAM" id="Phobius"/>
    </source>
</evidence>